<proteinExistence type="predicted"/>
<evidence type="ECO:0000256" key="1">
    <source>
        <dbReference type="SAM" id="MobiDB-lite"/>
    </source>
</evidence>
<organism evidence="2 3">
    <name type="scientific">Araneus ventricosus</name>
    <name type="common">Orbweaver spider</name>
    <name type="synonym">Epeira ventricosa</name>
    <dbReference type="NCBI Taxonomy" id="182803"/>
    <lineage>
        <taxon>Eukaryota</taxon>
        <taxon>Metazoa</taxon>
        <taxon>Ecdysozoa</taxon>
        <taxon>Arthropoda</taxon>
        <taxon>Chelicerata</taxon>
        <taxon>Arachnida</taxon>
        <taxon>Araneae</taxon>
        <taxon>Araneomorphae</taxon>
        <taxon>Entelegynae</taxon>
        <taxon>Araneoidea</taxon>
        <taxon>Araneidae</taxon>
        <taxon>Araneus</taxon>
    </lineage>
</organism>
<reference evidence="2 3" key="1">
    <citation type="journal article" date="2019" name="Sci. Rep.">
        <title>Orb-weaving spider Araneus ventricosus genome elucidates the spidroin gene catalogue.</title>
        <authorList>
            <person name="Kono N."/>
            <person name="Nakamura H."/>
            <person name="Ohtoshi R."/>
            <person name="Moran D.A.P."/>
            <person name="Shinohara A."/>
            <person name="Yoshida Y."/>
            <person name="Fujiwara M."/>
            <person name="Mori M."/>
            <person name="Tomita M."/>
            <person name="Arakawa K."/>
        </authorList>
    </citation>
    <scope>NUCLEOTIDE SEQUENCE [LARGE SCALE GENOMIC DNA]</scope>
</reference>
<accession>A0A4Y2U5S1</accession>
<gene>
    <name evidence="2" type="ORF">AVEN_67062_1</name>
</gene>
<comment type="caution">
    <text evidence="2">The sequence shown here is derived from an EMBL/GenBank/DDBJ whole genome shotgun (WGS) entry which is preliminary data.</text>
</comment>
<dbReference type="Proteomes" id="UP000499080">
    <property type="component" value="Unassembled WGS sequence"/>
</dbReference>
<keyword evidence="3" id="KW-1185">Reference proteome</keyword>
<name>A0A4Y2U5S1_ARAVE</name>
<evidence type="ECO:0000313" key="2">
    <source>
        <dbReference type="EMBL" id="GBO08359.1"/>
    </source>
</evidence>
<dbReference type="EMBL" id="BGPR01034125">
    <property type="protein sequence ID" value="GBO08359.1"/>
    <property type="molecule type" value="Genomic_DNA"/>
</dbReference>
<dbReference type="AlphaFoldDB" id="A0A4Y2U5S1"/>
<evidence type="ECO:0000313" key="3">
    <source>
        <dbReference type="Proteomes" id="UP000499080"/>
    </source>
</evidence>
<sequence length="103" mass="11461">MEPYTLLGRPGPFPLFVGFSARQAHTHGESSEQAGFEPGTFDPEAVALPQGHHGRFAKEKVKTHQHASVHASYKISIIIFIEGVLEAQQLHFCRKASYQSIFK</sequence>
<protein>
    <submittedName>
        <fullName evidence="2">Uncharacterized protein</fullName>
    </submittedName>
</protein>
<feature type="region of interest" description="Disordered" evidence="1">
    <location>
        <begin position="24"/>
        <end position="44"/>
    </location>
</feature>